<evidence type="ECO:0000256" key="5">
    <source>
        <dbReference type="ARBA" id="ARBA00022723"/>
    </source>
</evidence>
<dbReference type="GO" id="GO:0016020">
    <property type="term" value="C:membrane"/>
    <property type="evidence" value="ECO:0007669"/>
    <property type="project" value="UniProtKB-SubCell"/>
</dbReference>
<gene>
    <name evidence="27" type="ORF">CANCADRAFT_143299</name>
</gene>
<organism evidence="27 28">
    <name type="scientific">Tortispora caseinolytica NRRL Y-17796</name>
    <dbReference type="NCBI Taxonomy" id="767744"/>
    <lineage>
        <taxon>Eukaryota</taxon>
        <taxon>Fungi</taxon>
        <taxon>Dikarya</taxon>
        <taxon>Ascomycota</taxon>
        <taxon>Saccharomycotina</taxon>
        <taxon>Trigonopsidomycetes</taxon>
        <taxon>Trigonopsidales</taxon>
        <taxon>Trigonopsidaceae</taxon>
        <taxon>Tortispora</taxon>
    </lineage>
</organism>
<dbReference type="GO" id="GO:0032541">
    <property type="term" value="C:cortical endoplasmic reticulum"/>
    <property type="evidence" value="ECO:0007669"/>
    <property type="project" value="EnsemblFungi"/>
</dbReference>
<dbReference type="PRINTS" id="PR00385">
    <property type="entry name" value="P450"/>
</dbReference>
<dbReference type="InterPro" id="IPR017972">
    <property type="entry name" value="Cyt_P450_CS"/>
</dbReference>
<comment type="catalytic activity">
    <reaction evidence="23">
        <text>a 14alpha-formyl steroid + reduced [NADPH--hemoprotein reductase] + O2 = a Delta(14) steroid + formate + oxidized [NADPH--hemoprotein reductase] + H2O + 2 H(+)</text>
        <dbReference type="Rhea" id="RHEA:68068"/>
        <dbReference type="Rhea" id="RHEA-COMP:11964"/>
        <dbReference type="Rhea" id="RHEA-COMP:11965"/>
        <dbReference type="ChEBI" id="CHEBI:15377"/>
        <dbReference type="ChEBI" id="CHEBI:15378"/>
        <dbReference type="ChEBI" id="CHEBI:15379"/>
        <dbReference type="ChEBI" id="CHEBI:15740"/>
        <dbReference type="ChEBI" id="CHEBI:57618"/>
        <dbReference type="ChEBI" id="CHEBI:58210"/>
        <dbReference type="ChEBI" id="CHEBI:138031"/>
        <dbReference type="ChEBI" id="CHEBI:176902"/>
    </reaction>
    <physiologicalReaction direction="left-to-right" evidence="23">
        <dbReference type="Rhea" id="RHEA:68069"/>
    </physiologicalReaction>
</comment>
<dbReference type="Proteomes" id="UP000095023">
    <property type="component" value="Unassembled WGS sequence"/>
</dbReference>
<feature type="binding site" description="axial binding residue" evidence="24">
    <location>
        <position position="476"/>
    </location>
    <ligand>
        <name>heme</name>
        <dbReference type="ChEBI" id="CHEBI:30413"/>
    </ligand>
    <ligandPart>
        <name>Fe</name>
        <dbReference type="ChEBI" id="CHEBI:18248"/>
    </ligandPart>
</feature>
<keyword evidence="4 24" id="KW-0349">Heme</keyword>
<evidence type="ECO:0000256" key="16">
    <source>
        <dbReference type="ARBA" id="ARBA00047379"/>
    </source>
</evidence>
<dbReference type="PANTHER" id="PTHR24304:SF2">
    <property type="entry name" value="24-HYDROXYCHOLESTEROL 7-ALPHA-HYDROXYLASE"/>
    <property type="match status" value="1"/>
</dbReference>
<keyword evidence="6 25" id="KW-0560">Oxidoreductase</keyword>
<evidence type="ECO:0000256" key="19">
    <source>
        <dbReference type="ARBA" id="ARBA00047702"/>
    </source>
</evidence>
<keyword evidence="9 26" id="KW-0472">Membrane</keyword>
<name>A0A1E4TDG4_9ASCO</name>
<dbReference type="GO" id="GO:0020037">
    <property type="term" value="F:heme binding"/>
    <property type="evidence" value="ECO:0007669"/>
    <property type="project" value="InterPro"/>
</dbReference>
<comment type="subcellular location">
    <subcellularLocation>
        <location evidence="2">Membrane</location>
    </subcellularLocation>
</comment>
<dbReference type="GO" id="GO:0008398">
    <property type="term" value="F:sterol 14-demethylase activity"/>
    <property type="evidence" value="ECO:0007669"/>
    <property type="project" value="UniProtKB-EC"/>
</dbReference>
<evidence type="ECO:0000256" key="25">
    <source>
        <dbReference type="RuleBase" id="RU000461"/>
    </source>
</evidence>
<evidence type="ECO:0000256" key="11">
    <source>
        <dbReference type="ARBA" id="ARBA00038974"/>
    </source>
</evidence>
<evidence type="ECO:0000256" key="21">
    <source>
        <dbReference type="ARBA" id="ARBA00048866"/>
    </source>
</evidence>
<evidence type="ECO:0000256" key="14">
    <source>
        <dbReference type="ARBA" id="ARBA00043106"/>
    </source>
</evidence>
<evidence type="ECO:0000256" key="3">
    <source>
        <dbReference type="ARBA" id="ARBA00010617"/>
    </source>
</evidence>
<comment type="catalytic activity">
    <reaction evidence="20">
        <text>32-oxolanosterol + reduced [NADPH--hemoprotein reductase] + O2 = 4,4-dimethyl-5alpha-cholesta-8,14,24-trien-3beta-ol + formate + oxidized [NADPH--hemoprotein reductase] + H2O + 2 H(+)</text>
        <dbReference type="Rhea" id="RHEA:75111"/>
        <dbReference type="Rhea" id="RHEA-COMP:11964"/>
        <dbReference type="Rhea" id="RHEA-COMP:11965"/>
        <dbReference type="ChEBI" id="CHEBI:15377"/>
        <dbReference type="ChEBI" id="CHEBI:15378"/>
        <dbReference type="ChEBI" id="CHEBI:15379"/>
        <dbReference type="ChEBI" id="CHEBI:15740"/>
        <dbReference type="ChEBI" id="CHEBI:17813"/>
        <dbReference type="ChEBI" id="CHEBI:57618"/>
        <dbReference type="ChEBI" id="CHEBI:58210"/>
        <dbReference type="ChEBI" id="CHEBI:166681"/>
    </reaction>
    <physiologicalReaction direction="left-to-right" evidence="20">
        <dbReference type="Rhea" id="RHEA:75112"/>
    </physiologicalReaction>
</comment>
<dbReference type="Pfam" id="PF00067">
    <property type="entry name" value="p450"/>
    <property type="match status" value="1"/>
</dbReference>
<evidence type="ECO:0000256" key="20">
    <source>
        <dbReference type="ARBA" id="ARBA00048479"/>
    </source>
</evidence>
<comment type="similarity">
    <text evidence="3 25">Belongs to the cytochrome P450 family.</text>
</comment>
<comment type="cofactor">
    <cofactor evidence="1 24">
        <name>heme</name>
        <dbReference type="ChEBI" id="CHEBI:30413"/>
    </cofactor>
</comment>
<dbReference type="PRINTS" id="PR00465">
    <property type="entry name" value="EP450IV"/>
</dbReference>
<evidence type="ECO:0000313" key="28">
    <source>
        <dbReference type="Proteomes" id="UP000095023"/>
    </source>
</evidence>
<keyword evidence="5 24" id="KW-0479">Metal-binding</keyword>
<keyword evidence="26" id="KW-0812">Transmembrane</keyword>
<dbReference type="PROSITE" id="PS00086">
    <property type="entry name" value="CYTOCHROME_P450"/>
    <property type="match status" value="1"/>
</dbReference>
<dbReference type="InterPro" id="IPR002403">
    <property type="entry name" value="Cyt_P450_E_grp-IV"/>
</dbReference>
<sequence>MGVLSSINLPEPVVAVADYVTALPLGIKIPVLFFGFLFVVVLLNVLNQLLFPKKNEPPMVFHWFPIIGNAVTYGMEPYKFFDYCREKYGDVFTFVMLGKKMVVYLGPSGNDFIFNAKHADACAEEAYKHLTTPVFGEGVIFDCPNERLMEQKKFAKAALTREAFQRYVPIITKEFNDYMLSSPTMLGGDKSKQTGVTPLMQAMPELTIFTASHCLQGEEVRSQFDTSFAQLYTDLDHGFTPLNFVFPHLPLPSYRKRDEAQRKISRLYQDIIEKRRKNNDIQDRDLIDALMKNGTYRDGVKMTDKEIANLNIGILMGGQHTSSSTLSWMFLHLGAQPELQDKLYEELCNAVGGDPNEIPLTYEHLANMPLHAYTVRETLRTHSPLHTIMRKVMRPMFTPDKKYVIPAGHYLLAAPGVPMRDSRYFADPEKFDPYRWDVTKYSSDGSGDEKIDYGYGLVSKGANSPYLPFGAGRHRCIGEQFAYVQISTVIANMVRCFKWTLPEGQFAVPEPDYSSMIALPPPPATIQWVRRM</sequence>
<dbReference type="PANTHER" id="PTHR24304">
    <property type="entry name" value="CYTOCHROME P450 FAMILY 7"/>
    <property type="match status" value="1"/>
</dbReference>
<evidence type="ECO:0000256" key="15">
    <source>
        <dbReference type="ARBA" id="ARBA00043156"/>
    </source>
</evidence>
<feature type="transmembrane region" description="Helical" evidence="26">
    <location>
        <begin position="27"/>
        <end position="46"/>
    </location>
</feature>
<evidence type="ECO:0000256" key="1">
    <source>
        <dbReference type="ARBA" id="ARBA00001971"/>
    </source>
</evidence>
<comment type="catalytic activity">
    <reaction evidence="17">
        <text>a 14alpha-hydroxymethyl steroid + reduced [NADPH--hemoprotein reductase] + O2 = a 14alpha-formyl steroid + oxidized [NADPH--hemoprotein reductase] + 2 H2O + H(+)</text>
        <dbReference type="Rhea" id="RHEA:68064"/>
        <dbReference type="Rhea" id="RHEA-COMP:11964"/>
        <dbReference type="Rhea" id="RHEA-COMP:11965"/>
        <dbReference type="ChEBI" id="CHEBI:15377"/>
        <dbReference type="ChEBI" id="CHEBI:15378"/>
        <dbReference type="ChEBI" id="CHEBI:15379"/>
        <dbReference type="ChEBI" id="CHEBI:57618"/>
        <dbReference type="ChEBI" id="CHEBI:58210"/>
        <dbReference type="ChEBI" id="CHEBI:176901"/>
        <dbReference type="ChEBI" id="CHEBI:176902"/>
    </reaction>
    <physiologicalReaction direction="left-to-right" evidence="17">
        <dbReference type="Rhea" id="RHEA:68065"/>
    </physiologicalReaction>
</comment>
<keyword evidence="7 24" id="KW-0408">Iron</keyword>
<evidence type="ECO:0000256" key="9">
    <source>
        <dbReference type="ARBA" id="ARBA00023136"/>
    </source>
</evidence>
<reference evidence="28" key="1">
    <citation type="submission" date="2016-02" db="EMBL/GenBank/DDBJ databases">
        <title>Comparative genomics of biotechnologically important yeasts.</title>
        <authorList>
            <consortium name="DOE Joint Genome Institute"/>
            <person name="Riley R."/>
            <person name="Haridas S."/>
            <person name="Wolfe K.H."/>
            <person name="Lopes M.R."/>
            <person name="Hittinger C.T."/>
            <person name="Goker M."/>
            <person name="Salamov A."/>
            <person name="Wisecaver J."/>
            <person name="Long T.M."/>
            <person name="Aerts A.L."/>
            <person name="Barry K."/>
            <person name="Choi C."/>
            <person name="Clum A."/>
            <person name="Coughlan A.Y."/>
            <person name="Deshpande S."/>
            <person name="Douglass A.P."/>
            <person name="Hanson S.J."/>
            <person name="Klenk H.-P."/>
            <person name="Labutti K."/>
            <person name="Lapidus A."/>
            <person name="Lindquist E."/>
            <person name="Lipzen A."/>
            <person name="Meier-Kolthoff J.P."/>
            <person name="Ohm R.A."/>
            <person name="Otillar R.P."/>
            <person name="Pangilinan J."/>
            <person name="Peng Y."/>
            <person name="Rokas A."/>
            <person name="Rosa C.A."/>
            <person name="Scheuner C."/>
            <person name="Sibirny A.A."/>
            <person name="Slot J.C."/>
            <person name="Stielow J.B."/>
            <person name="Sun H."/>
            <person name="Kurtzman C.P."/>
            <person name="Blackwell M."/>
            <person name="Jeffries T.W."/>
            <person name="Grigoriev I.V."/>
        </authorList>
    </citation>
    <scope>NUCLEOTIDE SEQUENCE [LARGE SCALE GENOMIC DNA]</scope>
    <source>
        <strain evidence="28">NRRL Y-17796</strain>
    </source>
</reference>
<dbReference type="CDD" id="cd11042">
    <property type="entry name" value="CYP51-like"/>
    <property type="match status" value="1"/>
</dbReference>
<dbReference type="InterPro" id="IPR036396">
    <property type="entry name" value="Cyt_P450_sf"/>
</dbReference>
<evidence type="ECO:0000256" key="7">
    <source>
        <dbReference type="ARBA" id="ARBA00023004"/>
    </source>
</evidence>
<evidence type="ECO:0000256" key="24">
    <source>
        <dbReference type="PIRSR" id="PIRSR602403-1"/>
    </source>
</evidence>
<keyword evidence="26" id="KW-1133">Transmembrane helix</keyword>
<comment type="catalytic activity">
    <reaction evidence="21">
        <text>a 14alpha-methyl steroid + reduced [NADPH--hemoprotein reductase] + O2 = a 14alpha-hydroxymethyl steroid + oxidized [NADPH--hemoprotein reductase] + H2O + H(+)</text>
        <dbReference type="Rhea" id="RHEA:68060"/>
        <dbReference type="Rhea" id="RHEA-COMP:11964"/>
        <dbReference type="Rhea" id="RHEA-COMP:11965"/>
        <dbReference type="ChEBI" id="CHEBI:15377"/>
        <dbReference type="ChEBI" id="CHEBI:15378"/>
        <dbReference type="ChEBI" id="CHEBI:15379"/>
        <dbReference type="ChEBI" id="CHEBI:57618"/>
        <dbReference type="ChEBI" id="CHEBI:58210"/>
        <dbReference type="ChEBI" id="CHEBI:138029"/>
        <dbReference type="ChEBI" id="CHEBI:176901"/>
    </reaction>
    <physiologicalReaction direction="left-to-right" evidence="21">
        <dbReference type="Rhea" id="RHEA:68061"/>
    </physiologicalReaction>
</comment>
<comment type="catalytic activity">
    <reaction evidence="16">
        <text>32-hydroxylanosterol + reduced [NADPH--hemoprotein reductase] + O2 = 32-oxolanosterol + oxidized [NADPH--hemoprotein reductase] + 2 H2O + H(+)</text>
        <dbReference type="Rhea" id="RHEA:75107"/>
        <dbReference type="Rhea" id="RHEA-COMP:11964"/>
        <dbReference type="Rhea" id="RHEA-COMP:11965"/>
        <dbReference type="ChEBI" id="CHEBI:15377"/>
        <dbReference type="ChEBI" id="CHEBI:15378"/>
        <dbReference type="ChEBI" id="CHEBI:15379"/>
        <dbReference type="ChEBI" id="CHEBI:57618"/>
        <dbReference type="ChEBI" id="CHEBI:58210"/>
        <dbReference type="ChEBI" id="CHEBI:166681"/>
        <dbReference type="ChEBI" id="CHEBI:166806"/>
    </reaction>
    <physiologicalReaction direction="left-to-right" evidence="16">
        <dbReference type="Rhea" id="RHEA:75108"/>
    </physiologicalReaction>
</comment>
<evidence type="ECO:0000313" key="27">
    <source>
        <dbReference type="EMBL" id="ODV89757.1"/>
    </source>
</evidence>
<keyword evidence="28" id="KW-1185">Reference proteome</keyword>
<evidence type="ECO:0000256" key="6">
    <source>
        <dbReference type="ARBA" id="ARBA00023002"/>
    </source>
</evidence>
<dbReference type="GO" id="GO:0097038">
    <property type="term" value="C:perinuclear endoplasmic reticulum"/>
    <property type="evidence" value="ECO:0007669"/>
    <property type="project" value="EnsemblFungi"/>
</dbReference>
<evidence type="ECO:0000256" key="13">
    <source>
        <dbReference type="ARBA" id="ARBA00042983"/>
    </source>
</evidence>
<evidence type="ECO:0000256" key="17">
    <source>
        <dbReference type="ARBA" id="ARBA00047587"/>
    </source>
</evidence>
<protein>
    <recommendedName>
        <fullName evidence="11">sterol 14alpha-demethylase</fullName>
        <ecNumber evidence="11">1.14.14.154</ecNumber>
    </recommendedName>
    <alternativeName>
        <fullName evidence="13">Cytochrome P450 51</fullName>
    </alternativeName>
    <alternativeName>
        <fullName evidence="15">Cytochrome P450-14DM</fullName>
    </alternativeName>
    <alternativeName>
        <fullName evidence="12">Cytochrome P450-LIA1</fullName>
    </alternativeName>
    <alternativeName>
        <fullName evidence="14">Sterol 14-alpha demethylase</fullName>
    </alternativeName>
</protein>
<keyword evidence="8 25" id="KW-0503">Monooxygenase</keyword>
<evidence type="ECO:0000256" key="2">
    <source>
        <dbReference type="ARBA" id="ARBA00004370"/>
    </source>
</evidence>
<evidence type="ECO:0000256" key="26">
    <source>
        <dbReference type="SAM" id="Phobius"/>
    </source>
</evidence>
<comment type="catalytic activity">
    <reaction evidence="22">
        <text>lanosterol + reduced [NADPH--hemoprotein reductase] + O2 = 32-hydroxylanosterol + oxidized [NADPH--hemoprotein reductase] + H2O + H(+)</text>
        <dbReference type="Rhea" id="RHEA:75103"/>
        <dbReference type="Rhea" id="RHEA-COMP:11964"/>
        <dbReference type="Rhea" id="RHEA-COMP:11965"/>
        <dbReference type="ChEBI" id="CHEBI:15377"/>
        <dbReference type="ChEBI" id="CHEBI:15378"/>
        <dbReference type="ChEBI" id="CHEBI:15379"/>
        <dbReference type="ChEBI" id="CHEBI:16521"/>
        <dbReference type="ChEBI" id="CHEBI:57618"/>
        <dbReference type="ChEBI" id="CHEBI:58210"/>
        <dbReference type="ChEBI" id="CHEBI:166806"/>
    </reaction>
    <physiologicalReaction direction="left-to-right" evidence="22">
        <dbReference type="Rhea" id="RHEA:75104"/>
    </physiologicalReaction>
</comment>
<dbReference type="AlphaFoldDB" id="A0A1E4TDG4"/>
<dbReference type="GO" id="GO:0005506">
    <property type="term" value="F:iron ion binding"/>
    <property type="evidence" value="ECO:0007669"/>
    <property type="project" value="InterPro"/>
</dbReference>
<proteinExistence type="inferred from homology"/>
<evidence type="ECO:0000256" key="12">
    <source>
        <dbReference type="ARBA" id="ARBA00042513"/>
    </source>
</evidence>
<comment type="pathway">
    <text evidence="10">Steroid biosynthesis; zymosterol biosynthesis; zymosterol from lanosterol: step 1/6.</text>
</comment>
<dbReference type="InterPro" id="IPR050529">
    <property type="entry name" value="CYP450_sterol_14alpha_dmase"/>
</dbReference>
<evidence type="ECO:0000256" key="22">
    <source>
        <dbReference type="ARBA" id="ARBA00049163"/>
    </source>
</evidence>
<dbReference type="InterPro" id="IPR001128">
    <property type="entry name" value="Cyt_P450"/>
</dbReference>
<dbReference type="Gene3D" id="1.10.630.10">
    <property type="entry name" value="Cytochrome P450"/>
    <property type="match status" value="1"/>
</dbReference>
<comment type="catalytic activity">
    <reaction evidence="18">
        <text>lanosterol + 3 reduced [NADPH--hemoprotein reductase] + 3 O2 = 4,4-dimethyl-5alpha-cholesta-8,14,24-trien-3beta-ol + formate + 3 oxidized [NADPH--hemoprotein reductase] + 4 H2O + 4 H(+)</text>
        <dbReference type="Rhea" id="RHEA:25286"/>
        <dbReference type="Rhea" id="RHEA-COMP:11964"/>
        <dbReference type="Rhea" id="RHEA-COMP:11965"/>
        <dbReference type="ChEBI" id="CHEBI:15377"/>
        <dbReference type="ChEBI" id="CHEBI:15378"/>
        <dbReference type="ChEBI" id="CHEBI:15379"/>
        <dbReference type="ChEBI" id="CHEBI:15740"/>
        <dbReference type="ChEBI" id="CHEBI:16521"/>
        <dbReference type="ChEBI" id="CHEBI:17813"/>
        <dbReference type="ChEBI" id="CHEBI:57618"/>
        <dbReference type="ChEBI" id="CHEBI:58210"/>
        <dbReference type="EC" id="1.14.14.154"/>
    </reaction>
    <physiologicalReaction direction="left-to-right" evidence="18">
        <dbReference type="Rhea" id="RHEA:25287"/>
    </physiologicalReaction>
</comment>
<dbReference type="EMBL" id="KV453843">
    <property type="protein sequence ID" value="ODV89757.1"/>
    <property type="molecule type" value="Genomic_DNA"/>
</dbReference>
<evidence type="ECO:0000256" key="23">
    <source>
        <dbReference type="ARBA" id="ARBA00049450"/>
    </source>
</evidence>
<dbReference type="FunFam" id="1.10.630.10:FF:000033">
    <property type="entry name" value="14-alpha sterol demethylase"/>
    <property type="match status" value="1"/>
</dbReference>
<evidence type="ECO:0000256" key="4">
    <source>
        <dbReference type="ARBA" id="ARBA00022617"/>
    </source>
</evidence>
<dbReference type="GO" id="GO:0006696">
    <property type="term" value="P:ergosterol biosynthetic process"/>
    <property type="evidence" value="ECO:0007669"/>
    <property type="project" value="EnsemblFungi"/>
</dbReference>
<evidence type="ECO:0000256" key="8">
    <source>
        <dbReference type="ARBA" id="ARBA00023033"/>
    </source>
</evidence>
<evidence type="ECO:0000256" key="18">
    <source>
        <dbReference type="ARBA" id="ARBA00047670"/>
    </source>
</evidence>
<comment type="catalytic activity">
    <reaction evidence="19">
        <text>a 14alpha-methyl steroid + 3 reduced [NADPH--hemoprotein reductase] + 3 O2 = a Delta(14) steroid + formate + 3 oxidized [NADPH--hemoprotein reductase] + 4 H2O + 4 H(+)</text>
        <dbReference type="Rhea" id="RHEA:54028"/>
        <dbReference type="Rhea" id="RHEA-COMP:11964"/>
        <dbReference type="Rhea" id="RHEA-COMP:11965"/>
        <dbReference type="ChEBI" id="CHEBI:15377"/>
        <dbReference type="ChEBI" id="CHEBI:15378"/>
        <dbReference type="ChEBI" id="CHEBI:15379"/>
        <dbReference type="ChEBI" id="CHEBI:15740"/>
        <dbReference type="ChEBI" id="CHEBI:57618"/>
        <dbReference type="ChEBI" id="CHEBI:58210"/>
        <dbReference type="ChEBI" id="CHEBI:138029"/>
        <dbReference type="ChEBI" id="CHEBI:138031"/>
        <dbReference type="EC" id="1.14.14.154"/>
    </reaction>
    <physiologicalReaction direction="left-to-right" evidence="19">
        <dbReference type="Rhea" id="RHEA:54029"/>
    </physiologicalReaction>
</comment>
<dbReference type="OrthoDB" id="1055148at2759"/>
<dbReference type="EC" id="1.14.14.154" evidence="11"/>
<accession>A0A1E4TDG4</accession>
<evidence type="ECO:0000256" key="10">
    <source>
        <dbReference type="ARBA" id="ARBA00037887"/>
    </source>
</evidence>
<dbReference type="SUPFAM" id="SSF48264">
    <property type="entry name" value="Cytochrome P450"/>
    <property type="match status" value="1"/>
</dbReference>